<dbReference type="OMA" id="PLWAVAM"/>
<feature type="transmembrane region" description="Helical" evidence="7">
    <location>
        <begin position="31"/>
        <end position="59"/>
    </location>
</feature>
<evidence type="ECO:0000256" key="2">
    <source>
        <dbReference type="ARBA" id="ARBA00022448"/>
    </source>
</evidence>
<evidence type="ECO:0000256" key="1">
    <source>
        <dbReference type="ARBA" id="ARBA00004141"/>
    </source>
</evidence>
<feature type="transmembrane region" description="Helical" evidence="7">
    <location>
        <begin position="476"/>
        <end position="495"/>
    </location>
</feature>
<proteinExistence type="predicted"/>
<evidence type="ECO:0000256" key="6">
    <source>
        <dbReference type="ARBA" id="ARBA00023136"/>
    </source>
</evidence>
<dbReference type="EnsemblMetazoa" id="G15604.1">
    <property type="protein sequence ID" value="G15604.1:cds"/>
    <property type="gene ID" value="G15604"/>
</dbReference>
<feature type="transmembrane region" description="Helical" evidence="7">
    <location>
        <begin position="347"/>
        <end position="370"/>
    </location>
</feature>
<dbReference type="Pfam" id="PF07690">
    <property type="entry name" value="MFS_1"/>
    <property type="match status" value="1"/>
</dbReference>
<comment type="subcellular location">
    <subcellularLocation>
        <location evidence="1">Membrane</location>
        <topology evidence="1">Multi-pass membrane protein</topology>
    </subcellularLocation>
</comment>
<feature type="transmembrane region" description="Helical" evidence="7">
    <location>
        <begin position="173"/>
        <end position="196"/>
    </location>
</feature>
<accession>A0A8W8IS43</accession>
<dbReference type="InterPro" id="IPR036259">
    <property type="entry name" value="MFS_trans_sf"/>
</dbReference>
<dbReference type="PANTHER" id="PTHR11662:SF399">
    <property type="entry name" value="FI19708P1-RELATED"/>
    <property type="match status" value="1"/>
</dbReference>
<dbReference type="CDD" id="cd17318">
    <property type="entry name" value="MFS_SLC17"/>
    <property type="match status" value="1"/>
</dbReference>
<keyword evidence="4" id="KW-0769">Symport</keyword>
<dbReference type="GO" id="GO:0016020">
    <property type="term" value="C:membrane"/>
    <property type="evidence" value="ECO:0007669"/>
    <property type="project" value="UniProtKB-SubCell"/>
</dbReference>
<dbReference type="GO" id="GO:0006820">
    <property type="term" value="P:monoatomic anion transport"/>
    <property type="evidence" value="ECO:0007669"/>
    <property type="project" value="TreeGrafter"/>
</dbReference>
<dbReference type="GO" id="GO:0015293">
    <property type="term" value="F:symporter activity"/>
    <property type="evidence" value="ECO:0007669"/>
    <property type="project" value="UniProtKB-KW"/>
</dbReference>
<reference evidence="9" key="1">
    <citation type="submission" date="2022-08" db="UniProtKB">
        <authorList>
            <consortium name="EnsemblMetazoa"/>
        </authorList>
    </citation>
    <scope>IDENTIFICATION</scope>
    <source>
        <strain evidence="9">05x7-T-G4-1.051#20</strain>
    </source>
</reference>
<dbReference type="InterPro" id="IPR011701">
    <property type="entry name" value="MFS"/>
</dbReference>
<evidence type="ECO:0000256" key="7">
    <source>
        <dbReference type="SAM" id="Phobius"/>
    </source>
</evidence>
<protein>
    <recommendedName>
        <fullName evidence="8">Major facilitator superfamily (MFS) profile domain-containing protein</fullName>
    </recommendedName>
</protein>
<feature type="transmembrane region" description="Helical" evidence="7">
    <location>
        <begin position="407"/>
        <end position="429"/>
    </location>
</feature>
<organism evidence="9 10">
    <name type="scientific">Magallana gigas</name>
    <name type="common">Pacific oyster</name>
    <name type="synonym">Crassostrea gigas</name>
    <dbReference type="NCBI Taxonomy" id="29159"/>
    <lineage>
        <taxon>Eukaryota</taxon>
        <taxon>Metazoa</taxon>
        <taxon>Spiralia</taxon>
        <taxon>Lophotrochozoa</taxon>
        <taxon>Mollusca</taxon>
        <taxon>Bivalvia</taxon>
        <taxon>Autobranchia</taxon>
        <taxon>Pteriomorphia</taxon>
        <taxon>Ostreida</taxon>
        <taxon>Ostreoidea</taxon>
        <taxon>Ostreidae</taxon>
        <taxon>Magallana</taxon>
    </lineage>
</organism>
<dbReference type="PANTHER" id="PTHR11662">
    <property type="entry name" value="SOLUTE CARRIER FAMILY 17"/>
    <property type="match status" value="1"/>
</dbReference>
<dbReference type="FunFam" id="1.20.1250.20:FF:000003">
    <property type="entry name" value="Solute carrier family 17 member 3"/>
    <property type="match status" value="1"/>
</dbReference>
<dbReference type="AlphaFoldDB" id="A0A8W8IS43"/>
<feature type="transmembrane region" description="Helical" evidence="7">
    <location>
        <begin position="441"/>
        <end position="464"/>
    </location>
</feature>
<keyword evidence="5 7" id="KW-1133">Transmembrane helix</keyword>
<evidence type="ECO:0000313" key="10">
    <source>
        <dbReference type="Proteomes" id="UP000005408"/>
    </source>
</evidence>
<feature type="domain" description="Major facilitator superfamily (MFS) profile" evidence="8">
    <location>
        <begin position="38"/>
        <end position="500"/>
    </location>
</feature>
<dbReference type="InterPro" id="IPR050382">
    <property type="entry name" value="MFS_Na/Anion_cotransporter"/>
</dbReference>
<feature type="transmembrane region" description="Helical" evidence="7">
    <location>
        <begin position="208"/>
        <end position="230"/>
    </location>
</feature>
<evidence type="ECO:0000256" key="4">
    <source>
        <dbReference type="ARBA" id="ARBA00022847"/>
    </source>
</evidence>
<dbReference type="InterPro" id="IPR020846">
    <property type="entry name" value="MFS_dom"/>
</dbReference>
<dbReference type="OrthoDB" id="2985014at2759"/>
<keyword evidence="3 7" id="KW-0812">Transmembrane</keyword>
<dbReference type="Gene3D" id="1.20.1250.20">
    <property type="entry name" value="MFS general substrate transporter like domains"/>
    <property type="match status" value="2"/>
</dbReference>
<feature type="transmembrane region" description="Helical" evidence="7">
    <location>
        <begin position="148"/>
        <end position="167"/>
    </location>
</feature>
<dbReference type="SUPFAM" id="SSF103473">
    <property type="entry name" value="MFS general substrate transporter"/>
    <property type="match status" value="1"/>
</dbReference>
<keyword evidence="2" id="KW-0813">Transport</keyword>
<feature type="transmembrane region" description="Helical" evidence="7">
    <location>
        <begin position="309"/>
        <end position="327"/>
    </location>
</feature>
<name>A0A8W8IS43_MAGGI</name>
<dbReference type="Proteomes" id="UP000005408">
    <property type="component" value="Unassembled WGS sequence"/>
</dbReference>
<evidence type="ECO:0000256" key="5">
    <source>
        <dbReference type="ARBA" id="ARBA00022989"/>
    </source>
</evidence>
<keyword evidence="6 7" id="KW-0472">Membrane</keyword>
<dbReference type="PROSITE" id="PS50850">
    <property type="entry name" value="MFS"/>
    <property type="match status" value="1"/>
</dbReference>
<evidence type="ECO:0000313" key="9">
    <source>
        <dbReference type="EnsemblMetazoa" id="G15604.1:cds"/>
    </source>
</evidence>
<keyword evidence="10" id="KW-1185">Reference proteome</keyword>
<evidence type="ECO:0000259" key="8">
    <source>
        <dbReference type="PROSITE" id="PS50850"/>
    </source>
</evidence>
<sequence length="532" mass="57832">MTKSKDSFAVNSGDENTIDPKDVPWWTSSRLGLAVLGFFGFVNVYALRFNLSVAIVCMVNATAVRLNSNGESDTANSTNSILANEHFTSSCGLISADANATLGREFEDGDIIWEKTTQGLILGSFFWGYLATQIPGGWLAVKFGGRRVLGISMALCSLCTFLTPIAAQTGYVFLMIIRIILGIGSGTVFPAMHTMWGKWAPPLERSKLTAFTYAGAQAGIVVTFPVASLLCKYGFAGGWPSIFYILGILSSVWVVLWMLLTSDSPEQHQRISHVEKLYIRQSLQSTASKEEPGKKLNVPWKSIFTSMPVYAIIVSNIACDWGGYTLLTNIPTYMKEVLKLDITSNGFYSALPYIGFWAIINIAGVLADLAQKCFSATFTRKFFDITGKVIPGLLLIGLGYLDCTMKGLAIALLALGVSLSGFQYSGFLINHMDIAPAYAGILFGISNAAGAITGFISPAVVGLITEKGQSQVEWQVVFYTAAAIYLASALFYMIFASGEVQKWAVEEKTLDVEEMNMLEDKAEANKSKDLEI</sequence>
<feature type="transmembrane region" description="Helical" evidence="7">
    <location>
        <begin position="242"/>
        <end position="260"/>
    </location>
</feature>
<feature type="transmembrane region" description="Helical" evidence="7">
    <location>
        <begin position="382"/>
        <end position="401"/>
    </location>
</feature>
<evidence type="ECO:0000256" key="3">
    <source>
        <dbReference type="ARBA" id="ARBA00022692"/>
    </source>
</evidence>